<evidence type="ECO:0000313" key="1">
    <source>
        <dbReference type="EMBL" id="MBX63670.1"/>
    </source>
</evidence>
<protein>
    <submittedName>
        <fullName evidence="1">Uncharacterized protein LOC8286879 isoform X2</fullName>
    </submittedName>
</protein>
<dbReference type="AlphaFoldDB" id="A0A2P2Q9L1"/>
<sequence>MIKTLPFQQLYLVFAPLLLTPYLRHPWFGILLLWVQLNVKSGASGKLLNQIILKDKSNSLMRMGWSCQKMKENTQGF</sequence>
<proteinExistence type="predicted"/>
<accession>A0A2P2Q9L1</accession>
<dbReference type="EMBL" id="GGEC01083186">
    <property type="protein sequence ID" value="MBX63670.1"/>
    <property type="molecule type" value="Transcribed_RNA"/>
</dbReference>
<organism evidence="1">
    <name type="scientific">Rhizophora mucronata</name>
    <name type="common">Asiatic mangrove</name>
    <dbReference type="NCBI Taxonomy" id="61149"/>
    <lineage>
        <taxon>Eukaryota</taxon>
        <taxon>Viridiplantae</taxon>
        <taxon>Streptophyta</taxon>
        <taxon>Embryophyta</taxon>
        <taxon>Tracheophyta</taxon>
        <taxon>Spermatophyta</taxon>
        <taxon>Magnoliopsida</taxon>
        <taxon>eudicotyledons</taxon>
        <taxon>Gunneridae</taxon>
        <taxon>Pentapetalae</taxon>
        <taxon>rosids</taxon>
        <taxon>fabids</taxon>
        <taxon>Malpighiales</taxon>
        <taxon>Rhizophoraceae</taxon>
        <taxon>Rhizophora</taxon>
    </lineage>
</organism>
<reference evidence="1" key="1">
    <citation type="submission" date="2018-02" db="EMBL/GenBank/DDBJ databases">
        <title>Rhizophora mucronata_Transcriptome.</title>
        <authorList>
            <person name="Meera S.P."/>
            <person name="Sreeshan A."/>
            <person name="Augustine A."/>
        </authorList>
    </citation>
    <scope>NUCLEOTIDE SEQUENCE</scope>
    <source>
        <tissue evidence="1">Leaf</tissue>
    </source>
</reference>
<name>A0A2P2Q9L1_RHIMU</name>